<dbReference type="PANTHER" id="PTHR42850">
    <property type="entry name" value="METALLOPHOSPHOESTERASE"/>
    <property type="match status" value="1"/>
</dbReference>
<dbReference type="InterPro" id="IPR004843">
    <property type="entry name" value="Calcineurin-like_PHP"/>
</dbReference>
<dbReference type="InterPro" id="IPR029052">
    <property type="entry name" value="Metallo-depent_PP-like"/>
</dbReference>
<dbReference type="AlphaFoldDB" id="A0A4V2PS14"/>
<sequence length="256" mass="29427">MPFTAVIGDIHGCIRTLDRLINRIEARYSDVNYISLGDIVDRGFHSLEVTELFMEMKKQGRFRMLLGNHEDMMLDYTGLSAVYAPNAWFGTGGKLTVSSFSRKELDNKLTLGTVTNWDFKPYLEPYQEFFDSAEMYFGYDYPRNKYMFSHAGLGPSNGKVGRVTEYSRRKDYLYIWTRDTEQSQKKHFGYTMVHGHTPVKKVDPQHNPRTPFVNRNKAGELVSVNLDTGCVYGYALSAMVIDDAGDFEFVSERCMD</sequence>
<evidence type="ECO:0000313" key="3">
    <source>
        <dbReference type="Proteomes" id="UP000294614"/>
    </source>
</evidence>
<dbReference type="Pfam" id="PF00149">
    <property type="entry name" value="Metallophos"/>
    <property type="match status" value="1"/>
</dbReference>
<dbReference type="OrthoDB" id="9807890at2"/>
<evidence type="ECO:0000259" key="1">
    <source>
        <dbReference type="Pfam" id="PF00149"/>
    </source>
</evidence>
<dbReference type="EMBL" id="SMGG01000004">
    <property type="protein sequence ID" value="TCK60941.1"/>
    <property type="molecule type" value="Genomic_DNA"/>
</dbReference>
<dbReference type="InterPro" id="IPR050126">
    <property type="entry name" value="Ap4A_hydrolase"/>
</dbReference>
<accession>A0A4V2PS14</accession>
<organism evidence="2 3">
    <name type="scientific">Seleniivibrio woodruffii</name>
    <dbReference type="NCBI Taxonomy" id="1078050"/>
    <lineage>
        <taxon>Bacteria</taxon>
        <taxon>Pseudomonadati</taxon>
        <taxon>Deferribacterota</taxon>
        <taxon>Deferribacteres</taxon>
        <taxon>Deferribacterales</taxon>
        <taxon>Geovibrionaceae</taxon>
        <taxon>Seleniivibrio</taxon>
    </lineage>
</organism>
<dbReference type="PANTHER" id="PTHR42850:SF4">
    <property type="entry name" value="ZINC-DEPENDENT ENDOPOLYPHOSPHATASE"/>
    <property type="match status" value="1"/>
</dbReference>
<feature type="domain" description="Calcineurin-like phosphoesterase" evidence="1">
    <location>
        <begin position="5"/>
        <end position="208"/>
    </location>
</feature>
<dbReference type="GO" id="GO:0016791">
    <property type="term" value="F:phosphatase activity"/>
    <property type="evidence" value="ECO:0007669"/>
    <property type="project" value="TreeGrafter"/>
</dbReference>
<name>A0A4V2PS14_9BACT</name>
<dbReference type="SUPFAM" id="SSF56300">
    <property type="entry name" value="Metallo-dependent phosphatases"/>
    <property type="match status" value="1"/>
</dbReference>
<comment type="caution">
    <text evidence="2">The sequence shown here is derived from an EMBL/GenBank/DDBJ whole genome shotgun (WGS) entry which is preliminary data.</text>
</comment>
<reference evidence="2 3" key="1">
    <citation type="submission" date="2019-03" db="EMBL/GenBank/DDBJ databases">
        <title>Genomic Encyclopedia of Type Strains, Phase IV (KMG-IV): sequencing the most valuable type-strain genomes for metagenomic binning, comparative biology and taxonomic classification.</title>
        <authorList>
            <person name="Goeker M."/>
        </authorList>
    </citation>
    <scope>NUCLEOTIDE SEQUENCE [LARGE SCALE GENOMIC DNA]</scope>
    <source>
        <strain evidence="2 3">DSM 24984</strain>
    </source>
</reference>
<dbReference type="Gene3D" id="3.60.21.10">
    <property type="match status" value="1"/>
</dbReference>
<keyword evidence="3" id="KW-1185">Reference proteome</keyword>
<dbReference type="RefSeq" id="WP_132873798.1">
    <property type="nucleotide sequence ID" value="NZ_SMGG01000004.1"/>
</dbReference>
<gene>
    <name evidence="2" type="ORF">C8D98_1822</name>
</gene>
<dbReference type="Proteomes" id="UP000294614">
    <property type="component" value="Unassembled WGS sequence"/>
</dbReference>
<dbReference type="GO" id="GO:0005737">
    <property type="term" value="C:cytoplasm"/>
    <property type="evidence" value="ECO:0007669"/>
    <property type="project" value="TreeGrafter"/>
</dbReference>
<evidence type="ECO:0000313" key="2">
    <source>
        <dbReference type="EMBL" id="TCK60941.1"/>
    </source>
</evidence>
<proteinExistence type="predicted"/>
<protein>
    <submittedName>
        <fullName evidence="2">Serine/threonine protein phosphatase 1</fullName>
    </submittedName>
</protein>